<proteinExistence type="predicted"/>
<keyword evidence="2" id="KW-1185">Reference proteome</keyword>
<name>A0AAW0GFS5_9APHY</name>
<reference evidence="1 2" key="1">
    <citation type="submission" date="2022-09" db="EMBL/GenBank/DDBJ databases">
        <authorList>
            <person name="Palmer J.M."/>
        </authorList>
    </citation>
    <scope>NUCLEOTIDE SEQUENCE [LARGE SCALE GENOMIC DNA]</scope>
    <source>
        <strain evidence="1 2">DSM 7382</strain>
    </source>
</reference>
<organism evidence="1 2">
    <name type="scientific">Cerrena zonata</name>
    <dbReference type="NCBI Taxonomy" id="2478898"/>
    <lineage>
        <taxon>Eukaryota</taxon>
        <taxon>Fungi</taxon>
        <taxon>Dikarya</taxon>
        <taxon>Basidiomycota</taxon>
        <taxon>Agaricomycotina</taxon>
        <taxon>Agaricomycetes</taxon>
        <taxon>Polyporales</taxon>
        <taxon>Cerrenaceae</taxon>
        <taxon>Cerrena</taxon>
    </lineage>
</organism>
<dbReference type="EMBL" id="JASBNA010000011">
    <property type="protein sequence ID" value="KAK7688336.1"/>
    <property type="molecule type" value="Genomic_DNA"/>
</dbReference>
<dbReference type="Proteomes" id="UP001385951">
    <property type="component" value="Unassembled WGS sequence"/>
</dbReference>
<comment type="caution">
    <text evidence="1">The sequence shown here is derived from an EMBL/GenBank/DDBJ whole genome shotgun (WGS) entry which is preliminary data.</text>
</comment>
<accession>A0AAW0GFS5</accession>
<gene>
    <name evidence="1" type="ORF">QCA50_008708</name>
</gene>
<sequence length="268" mass="30679">MSHIPRVSKPVHEWTSEDLEAYNIKLEYQDSSRFFELKPNEQLPEAQVLEPELLTVRDAWSSTKDDTYTFLRLLKNANMYTVAEETAVVDFTFTLMRMIGYTSKLYKRIVRTRKRIQILIAGELKDSVIDLCLIDENGNMLLVIQEDKRALDSHASDPTAQVIAAAIATVNDRDNRRRALGLAPVQSKIIPAIIMYGSAPTFYKIPVTSELTKAIAAGEFPQHETIIPMHIPVVPRRDRRLQEGMDPLENRRPTFRCFEALKKFFDGP</sequence>
<evidence type="ECO:0000313" key="2">
    <source>
        <dbReference type="Proteomes" id="UP001385951"/>
    </source>
</evidence>
<protein>
    <submittedName>
        <fullName evidence="1">Uncharacterized protein</fullName>
    </submittedName>
</protein>
<evidence type="ECO:0000313" key="1">
    <source>
        <dbReference type="EMBL" id="KAK7688336.1"/>
    </source>
</evidence>
<dbReference type="AlphaFoldDB" id="A0AAW0GFS5"/>